<reference evidence="10" key="1">
    <citation type="submission" date="2023-07" db="EMBL/GenBank/DDBJ databases">
        <title>Chromosome-level Genome Assembly of Striped Snakehead (Channa striata).</title>
        <authorList>
            <person name="Liu H."/>
        </authorList>
    </citation>
    <scope>NUCLEOTIDE SEQUENCE</scope>
    <source>
        <strain evidence="10">Gz</strain>
        <tissue evidence="10">Muscle</tissue>
    </source>
</reference>
<feature type="transmembrane region" description="Helical" evidence="6">
    <location>
        <begin position="516"/>
        <end position="538"/>
    </location>
</feature>
<dbReference type="InterPro" id="IPR046338">
    <property type="entry name" value="GAIN_dom_sf"/>
</dbReference>
<dbReference type="PANTHER" id="PTHR12011:SF435">
    <property type="entry name" value="ADHESION G PROTEIN-COUPLED RECEPTOR G1-RELATED"/>
    <property type="match status" value="1"/>
</dbReference>
<dbReference type="Gene3D" id="1.20.1070.10">
    <property type="entry name" value="Rhodopsin 7-helix transmembrane proteins"/>
    <property type="match status" value="1"/>
</dbReference>
<evidence type="ECO:0000259" key="8">
    <source>
        <dbReference type="PROSITE" id="PS50221"/>
    </source>
</evidence>
<dbReference type="InterPro" id="IPR000203">
    <property type="entry name" value="GPS"/>
</dbReference>
<accession>A0AA88NAG7</accession>
<evidence type="ECO:0000313" key="10">
    <source>
        <dbReference type="EMBL" id="KAK2853455.1"/>
    </source>
</evidence>
<keyword evidence="3 6" id="KW-1133">Transmembrane helix</keyword>
<feature type="transmembrane region" description="Helical" evidence="6">
    <location>
        <begin position="353"/>
        <end position="379"/>
    </location>
</feature>
<keyword evidence="2 6" id="KW-0812">Transmembrane</keyword>
<evidence type="ECO:0000256" key="1">
    <source>
        <dbReference type="ARBA" id="ARBA00004141"/>
    </source>
</evidence>
<dbReference type="GO" id="GO:0004930">
    <property type="term" value="F:G protein-coupled receptor activity"/>
    <property type="evidence" value="ECO:0007669"/>
    <property type="project" value="InterPro"/>
</dbReference>
<keyword evidence="5" id="KW-1015">Disulfide bond</keyword>
<dbReference type="FunFam" id="1.20.1070.10:FF:000493">
    <property type="entry name" value="Adhesion G protein-coupled receptor G1"/>
    <property type="match status" value="1"/>
</dbReference>
<dbReference type="InterPro" id="IPR017981">
    <property type="entry name" value="GPCR_2-like_7TM"/>
</dbReference>
<dbReference type="Gene3D" id="2.60.220.50">
    <property type="match status" value="1"/>
</dbReference>
<dbReference type="Pfam" id="PF01825">
    <property type="entry name" value="GPS"/>
    <property type="match status" value="1"/>
</dbReference>
<organism evidence="10 11">
    <name type="scientific">Channa striata</name>
    <name type="common">Snakehead murrel</name>
    <name type="synonym">Ophicephalus striatus</name>
    <dbReference type="NCBI Taxonomy" id="64152"/>
    <lineage>
        <taxon>Eukaryota</taxon>
        <taxon>Metazoa</taxon>
        <taxon>Chordata</taxon>
        <taxon>Craniata</taxon>
        <taxon>Vertebrata</taxon>
        <taxon>Euteleostomi</taxon>
        <taxon>Actinopterygii</taxon>
        <taxon>Neopterygii</taxon>
        <taxon>Teleostei</taxon>
        <taxon>Neoteleostei</taxon>
        <taxon>Acanthomorphata</taxon>
        <taxon>Anabantaria</taxon>
        <taxon>Anabantiformes</taxon>
        <taxon>Channoidei</taxon>
        <taxon>Channidae</taxon>
        <taxon>Channa</taxon>
    </lineage>
</organism>
<feature type="transmembrane region" description="Helical" evidence="6">
    <location>
        <begin position="550"/>
        <end position="575"/>
    </location>
</feature>
<dbReference type="GO" id="GO:0005886">
    <property type="term" value="C:plasma membrane"/>
    <property type="evidence" value="ECO:0007669"/>
    <property type="project" value="TreeGrafter"/>
</dbReference>
<feature type="transmembrane region" description="Helical" evidence="6">
    <location>
        <begin position="581"/>
        <end position="602"/>
    </location>
</feature>
<keyword evidence="7" id="KW-0732">Signal</keyword>
<dbReference type="GO" id="GO:0007166">
    <property type="term" value="P:cell surface receptor signaling pathway"/>
    <property type="evidence" value="ECO:0007669"/>
    <property type="project" value="InterPro"/>
</dbReference>
<keyword evidence="11" id="KW-1185">Reference proteome</keyword>
<feature type="transmembrane region" description="Helical" evidence="6">
    <location>
        <begin position="391"/>
        <end position="416"/>
    </location>
</feature>
<feature type="domain" description="GAIN-B" evidence="8">
    <location>
        <begin position="204"/>
        <end position="349"/>
    </location>
</feature>
<dbReference type="PRINTS" id="PR00249">
    <property type="entry name" value="GPCRSECRETIN"/>
</dbReference>
<evidence type="ECO:0008006" key="12">
    <source>
        <dbReference type="Google" id="ProtNLM"/>
    </source>
</evidence>
<name>A0AA88NAG7_CHASR</name>
<keyword evidence="4 6" id="KW-0472">Membrane</keyword>
<feature type="transmembrane region" description="Helical" evidence="6">
    <location>
        <begin position="462"/>
        <end position="485"/>
    </location>
</feature>
<evidence type="ECO:0000256" key="7">
    <source>
        <dbReference type="SAM" id="SignalP"/>
    </source>
</evidence>
<dbReference type="PANTHER" id="PTHR12011">
    <property type="entry name" value="ADHESION G-PROTEIN COUPLED RECEPTOR"/>
    <property type="match status" value="1"/>
</dbReference>
<comment type="subcellular location">
    <subcellularLocation>
        <location evidence="1">Membrane</location>
        <topology evidence="1">Multi-pass membrane protein</topology>
    </subcellularLocation>
</comment>
<dbReference type="SMART" id="SM00303">
    <property type="entry name" value="GPS"/>
    <property type="match status" value="1"/>
</dbReference>
<sequence>MEYRITDGLKVLFILNIFISTGSSQNDRYLDFGGTWLHGEGHLYLNVNLSTGCKGISVSANETTLSIGGQITSQCVRSDVIPLNISGHDLMKNTAFRLLWEPLLDLLKLQIGGKNLTLCWPSSLHDSCCTDLSHGPNEPEAEYGIAHGKIRTDVISEKTYTGYEFSGRHIDCTELCNQDRHGSNPANEFEPICAHSSEVEMTADFSGLAVTAPATMGVSTQSNVIVHLPPTLKQAEKKTSKVVCTFFKNISLFQEDYKKVRVLNDVVDITVENEIIADLSEPIRIAFHHDAIPKMHPRKCVSWDTKKDPLMVNWTDHGCKTKQEELTYTECLCNHLTYFAVLVQLEPRPVRHLLALTVITSLGCAVSFISCIALIIFLYRKRRSKEQSRPIHLGLAVSLAFLNLLFFLTGVLANTVNESVCTLVGAGLHYALLSSFSWMGIEVFHTFWLVNRVFSPSPKTYIWFLVGFGLPTVPVITLAALGNIYGTREVVESNDVSSPYQMCWMKNNYEALLAHYFTNMPIVVVLVLSGIVMLFMVYREIKNREEWRKNSVSFLSIWGLSCLFGTTWGLSLLNFGPLSDFVLFLFCILNSFQGFLLMLRFYMLEWMRKRPGGSTLGSSSTGSTRQHMLKAMERN</sequence>
<evidence type="ECO:0000256" key="5">
    <source>
        <dbReference type="ARBA" id="ARBA00023157"/>
    </source>
</evidence>
<dbReference type="PROSITE" id="PS50261">
    <property type="entry name" value="G_PROTEIN_RECEP_F2_4"/>
    <property type="match status" value="1"/>
</dbReference>
<dbReference type="Pfam" id="PF00002">
    <property type="entry name" value="7tm_2"/>
    <property type="match status" value="1"/>
</dbReference>
<evidence type="ECO:0000313" key="11">
    <source>
        <dbReference type="Proteomes" id="UP001187415"/>
    </source>
</evidence>
<dbReference type="Proteomes" id="UP001187415">
    <property type="component" value="Unassembled WGS sequence"/>
</dbReference>
<evidence type="ECO:0000256" key="4">
    <source>
        <dbReference type="ARBA" id="ARBA00023136"/>
    </source>
</evidence>
<proteinExistence type="predicted"/>
<comment type="caution">
    <text evidence="10">The sequence shown here is derived from an EMBL/GenBank/DDBJ whole genome shotgun (WGS) entry which is preliminary data.</text>
</comment>
<protein>
    <recommendedName>
        <fullName evidence="12">Adhesion G-protein coupled receptor G5-like</fullName>
    </recommendedName>
</protein>
<dbReference type="InterPro" id="IPR000832">
    <property type="entry name" value="GPCR_2_secretin-like"/>
</dbReference>
<gene>
    <name evidence="10" type="ORF">Q5P01_006116</name>
</gene>
<dbReference type="AlphaFoldDB" id="A0AA88NAG7"/>
<evidence type="ECO:0000259" key="9">
    <source>
        <dbReference type="PROSITE" id="PS50261"/>
    </source>
</evidence>
<evidence type="ECO:0000256" key="3">
    <source>
        <dbReference type="ARBA" id="ARBA00022989"/>
    </source>
</evidence>
<dbReference type="InterPro" id="IPR057244">
    <property type="entry name" value="GAIN_B"/>
</dbReference>
<feature type="signal peptide" evidence="7">
    <location>
        <begin position="1"/>
        <end position="24"/>
    </location>
</feature>
<dbReference type="GO" id="GO:0007189">
    <property type="term" value="P:adenylate cyclase-activating G protein-coupled receptor signaling pathway"/>
    <property type="evidence" value="ECO:0007669"/>
    <property type="project" value="TreeGrafter"/>
</dbReference>
<dbReference type="EMBL" id="JAUPFM010000004">
    <property type="protein sequence ID" value="KAK2853455.1"/>
    <property type="molecule type" value="Genomic_DNA"/>
</dbReference>
<feature type="transmembrane region" description="Helical" evidence="6">
    <location>
        <begin position="428"/>
        <end position="450"/>
    </location>
</feature>
<evidence type="ECO:0000256" key="2">
    <source>
        <dbReference type="ARBA" id="ARBA00022692"/>
    </source>
</evidence>
<feature type="domain" description="G-protein coupled receptors family 2 profile 2" evidence="9">
    <location>
        <begin position="356"/>
        <end position="605"/>
    </location>
</feature>
<evidence type="ECO:0000256" key="6">
    <source>
        <dbReference type="SAM" id="Phobius"/>
    </source>
</evidence>
<feature type="chain" id="PRO_5041639307" description="Adhesion G-protein coupled receptor G5-like" evidence="7">
    <location>
        <begin position="25"/>
        <end position="635"/>
    </location>
</feature>
<dbReference type="PROSITE" id="PS50221">
    <property type="entry name" value="GAIN_B"/>
    <property type="match status" value="1"/>
</dbReference>